<evidence type="ECO:0000256" key="13">
    <source>
        <dbReference type="SAM" id="MobiDB-lite"/>
    </source>
</evidence>
<dbReference type="InterPro" id="IPR036236">
    <property type="entry name" value="Znf_C2H2_sf"/>
</dbReference>
<feature type="domain" description="C2H2-type" evidence="14">
    <location>
        <begin position="338"/>
        <end position="365"/>
    </location>
</feature>
<dbReference type="PROSITE" id="PS50157">
    <property type="entry name" value="ZINC_FINGER_C2H2_2"/>
    <property type="match status" value="20"/>
</dbReference>
<feature type="compositionally biased region" description="Low complexity" evidence="13">
    <location>
        <begin position="1467"/>
        <end position="1494"/>
    </location>
</feature>
<feature type="domain" description="C2H2-type" evidence="14">
    <location>
        <begin position="1276"/>
        <end position="1303"/>
    </location>
</feature>
<feature type="domain" description="C2H2-type" evidence="14">
    <location>
        <begin position="734"/>
        <end position="761"/>
    </location>
</feature>
<dbReference type="GO" id="GO:0042802">
    <property type="term" value="F:identical protein binding"/>
    <property type="evidence" value="ECO:0007669"/>
    <property type="project" value="UniProtKB-ARBA"/>
</dbReference>
<keyword evidence="8" id="KW-0805">Transcription regulation</keyword>
<feature type="domain" description="C2H2-type" evidence="14">
    <location>
        <begin position="706"/>
        <end position="733"/>
    </location>
</feature>
<evidence type="ECO:0000259" key="15">
    <source>
        <dbReference type="PROSITE" id="PS50805"/>
    </source>
</evidence>
<comment type="subcellular location">
    <subcellularLocation>
        <location evidence="2">Nucleus</location>
    </subcellularLocation>
</comment>
<feature type="region of interest" description="Disordered" evidence="13">
    <location>
        <begin position="1297"/>
        <end position="1343"/>
    </location>
</feature>
<dbReference type="Gene3D" id="3.30.160.60">
    <property type="entry name" value="Classic Zinc Finger"/>
    <property type="match status" value="18"/>
</dbReference>
<dbReference type="SUPFAM" id="SSF57667">
    <property type="entry name" value="beta-beta-alpha zinc fingers"/>
    <property type="match status" value="13"/>
</dbReference>
<evidence type="ECO:0000256" key="8">
    <source>
        <dbReference type="ARBA" id="ARBA00023015"/>
    </source>
</evidence>
<dbReference type="SUPFAM" id="SSF109640">
    <property type="entry name" value="KRAB domain (Kruppel-associated box)"/>
    <property type="match status" value="1"/>
</dbReference>
<feature type="region of interest" description="Disordered" evidence="13">
    <location>
        <begin position="1460"/>
        <end position="1507"/>
    </location>
</feature>
<dbReference type="FunFam" id="3.30.160.60:FF:000011">
    <property type="entry name" value="zinc finger protein 615 isoform X1"/>
    <property type="match status" value="1"/>
</dbReference>
<dbReference type="PROSITE" id="PS50805">
    <property type="entry name" value="KRAB"/>
    <property type="match status" value="1"/>
</dbReference>
<dbReference type="PROSITE" id="PS50806">
    <property type="entry name" value="KRAB_RELATED"/>
    <property type="match status" value="1"/>
</dbReference>
<evidence type="ECO:0000256" key="2">
    <source>
        <dbReference type="ARBA" id="ARBA00004123"/>
    </source>
</evidence>
<evidence type="ECO:0000256" key="12">
    <source>
        <dbReference type="PROSITE-ProRule" id="PRU00042"/>
    </source>
</evidence>
<feature type="domain" description="C2H2-type" evidence="14">
    <location>
        <begin position="1220"/>
        <end position="1247"/>
    </location>
</feature>
<keyword evidence="6 12" id="KW-0863">Zinc-finger</keyword>
<dbReference type="FunFam" id="3.30.160.60:FF:000446">
    <property type="entry name" value="Zinc finger protein"/>
    <property type="match status" value="1"/>
</dbReference>
<dbReference type="GeneID" id="117369164"/>
<comment type="similarity">
    <text evidence="3">Belongs to the krueppel C2H2-type zinc-finger protein family.</text>
</comment>
<feature type="domain" description="C2H2-type" evidence="14">
    <location>
        <begin position="558"/>
        <end position="585"/>
    </location>
</feature>
<feature type="compositionally biased region" description="Basic and acidic residues" evidence="13">
    <location>
        <begin position="807"/>
        <end position="820"/>
    </location>
</feature>
<dbReference type="Pfam" id="PF00096">
    <property type="entry name" value="zf-C2H2"/>
    <property type="match status" value="16"/>
</dbReference>
<name>A0A6P8SYC2_GEOSA</name>
<keyword evidence="5" id="KW-0677">Repeat</keyword>
<dbReference type="RefSeq" id="XP_033819156.1">
    <property type="nucleotide sequence ID" value="XM_033963265.1"/>
</dbReference>
<feature type="compositionally biased region" description="Basic and acidic residues" evidence="13">
    <location>
        <begin position="1200"/>
        <end position="1211"/>
    </location>
</feature>
<protein>
    <submittedName>
        <fullName evidence="18">Zinc finger protein Xfin-like isoform X1</fullName>
    </submittedName>
</protein>
<dbReference type="PROSITE" id="PS00028">
    <property type="entry name" value="ZINC_FINGER_C2H2_1"/>
    <property type="match status" value="18"/>
</dbReference>
<feature type="domain" description="C2H2-type" evidence="14">
    <location>
        <begin position="1248"/>
        <end position="1275"/>
    </location>
</feature>
<dbReference type="PANTHER" id="PTHR24377">
    <property type="entry name" value="IP01015P-RELATED"/>
    <property type="match status" value="1"/>
</dbReference>
<feature type="region of interest" description="Disordered" evidence="13">
    <location>
        <begin position="1150"/>
        <end position="1212"/>
    </location>
</feature>
<keyword evidence="7" id="KW-0862">Zinc</keyword>
<dbReference type="InterPro" id="IPR013087">
    <property type="entry name" value="Znf_C2H2_type"/>
</dbReference>
<feature type="domain" description="C2H2-type" evidence="14">
    <location>
        <begin position="888"/>
        <end position="915"/>
    </location>
</feature>
<feature type="domain" description="KRAB-related" evidence="16">
    <location>
        <begin position="7"/>
        <end position="71"/>
    </location>
</feature>
<feature type="domain" description="C2H2-type" evidence="14">
    <location>
        <begin position="366"/>
        <end position="393"/>
    </location>
</feature>
<evidence type="ECO:0000256" key="5">
    <source>
        <dbReference type="ARBA" id="ARBA00022737"/>
    </source>
</evidence>
<sequence length="1507" mass="172899">MQIEIARAPVSFEEVAVYFSPEEWQTLQGWQKEMYRGVMRENYEIMLSLGYQFSKPEILLMMERGEEPCVEDCQRRIPVTFREKHLGQIPEDVIVLDSSDEEEPTKNTKPSPTVQHIKDSSSIMRHLGEQCEGVVADVGQRIRSQREMQRSEKQTIGKLRNPLSVLRQSTRVFSPAALNVSGQGKPQQCPRRIGGDINKVGITTRSAWKVQSQNSMDLNSNKGKTLASRDRRVAIHSALYRSSWPYFPVHGSSTPVVQVKAGSSQNGQGLKNMAETRCKSMEGTWGVLQCPFCTNVYHDLDELLHHQRSHAQEESFECIDHEVALAECQEEKEGERLYHCIVCEKNFDSQSSLVAHLRIHTGEKPFSCHVCGKMFNQHASLTIHARTHTGEMPYKCTKCDKSFRQKSNLTHHWKSHIEQDIMTYIEWIEGYPADTAQQNCEDTKATILPQDHVNGPSELNLGAEVHFMENSICRTSSTQQFDHTLLDEMRDQSLPVKLESMPVKLESMPESPPDTAMSQHQEALSTKRPYKCNECFKRFTHESNLIVHQRIHRGDKAYRCHDCGKEFSRRTSLMVHIRTHTGEMPYQCTKCGKRFRQQSNLIYHMKSHSSQAVLSSKDQIKISSQQMNVKIPQPATRGHVNIRPFEKQARIPTNLPLAIKSELHNEYRRSPGQSTDQMERQQTCARGNNINATLLQETTPMGRSLFKCNICYRSFTYESSLIVHQQIHINENKYQYYENGKQFSQHTSLMGHIRGHTGETPYQYGRYGRYFQQQSNLTHHMRSHVEQYPPDYKRYREGNGHQGTLKNDQRSVKMEPHDGSLDVGSKMTYLSGRPHKGGKYDSLCQQLDWVIPQWPYKRNRPQRSTRSKVTAPSDILMLQTSLAVKKPFRCKKCPKKFNLKSNLVVRQRIHSGEMPYQCFHCNQNFRQQSSLIHHLKSHRPPGTASSKKDTKVLDQQLRNNVCEQSSGGFLSVSNSEVKPQNPVDGSEKTMLQGENSKNGKGLGPQLHLMVYQKNPARGRPRKDIKSEEDLGSNSPLAAPGTRLFKCNQCFKRFSHESNLLVHQRVHTGEKTYRCHECEKQFSQRTSLMVHLRTHTGEMPYVCSQCGRSFRQQSNLIYHMKSHATQGAWNYIVNTENISLKTESDVTSLADAEKSKTKQERSSAQSCKIKKEPKEKEDCDSSQQPKSKRHKQAGARGIPTLKRESVKEKSKELVPSGKRPFKCDQCFKRFSHQSNLLVHQRVHTGNQAYECQQCDKQFSQRTSLMVHLRTHTGEMPYECSQCLKTFRQKSNLIYHMKSHSTQGNASRMKAVKGTRRRTNKRKTSKGVPDKNLDRNISSRENSRCDKGFNQLQYTQENKGPWKYMKVKTNLSSHPDHQSHQRPPHGKRTYGCSECSKRFMRKSHLTVHQRVHSKKPYECLNCGKGFPQQALLDTHVRTQHKEAGPYLCHECGEVFEQLPQLQEHQKGHSSSGSFPSSEEASQLSSTDITTDTDLLTGHQSNREAGTTSP</sequence>
<evidence type="ECO:0000256" key="7">
    <source>
        <dbReference type="ARBA" id="ARBA00022833"/>
    </source>
</evidence>
<dbReference type="FunFam" id="3.30.160.60:FF:002343">
    <property type="entry name" value="Zinc finger protein 33A"/>
    <property type="match status" value="4"/>
</dbReference>
<dbReference type="InterPro" id="IPR050826">
    <property type="entry name" value="Krueppel_C2H2_ZnFinger"/>
</dbReference>
<keyword evidence="9" id="KW-0238">DNA-binding</keyword>
<dbReference type="OrthoDB" id="6077919at2759"/>
<feature type="domain" description="C2H2-type" evidence="14">
    <location>
        <begin position="1444"/>
        <end position="1471"/>
    </location>
</feature>
<keyword evidence="11" id="KW-0539">Nucleus</keyword>
<evidence type="ECO:0000313" key="17">
    <source>
        <dbReference type="Proteomes" id="UP000515159"/>
    </source>
</evidence>
<dbReference type="KEGG" id="gsh:117369164"/>
<evidence type="ECO:0000259" key="16">
    <source>
        <dbReference type="PROSITE" id="PS50806"/>
    </source>
</evidence>
<feature type="compositionally biased region" description="Basic and acidic residues" evidence="13">
    <location>
        <begin position="1168"/>
        <end position="1178"/>
    </location>
</feature>
<comment type="function">
    <text evidence="1">May be involved in transcriptional regulation.</text>
</comment>
<feature type="domain" description="KRAB" evidence="15">
    <location>
        <begin position="10"/>
        <end position="81"/>
    </location>
</feature>
<feature type="domain" description="C2H2-type" evidence="14">
    <location>
        <begin position="916"/>
        <end position="938"/>
    </location>
</feature>
<dbReference type="InterPro" id="IPR036051">
    <property type="entry name" value="KRAB_dom_sf"/>
</dbReference>
<feature type="domain" description="C2H2-type" evidence="14">
    <location>
        <begin position="1044"/>
        <end position="1071"/>
    </location>
</feature>
<feature type="domain" description="C2H2-type" evidence="14">
    <location>
        <begin position="1388"/>
        <end position="1415"/>
    </location>
</feature>
<feature type="compositionally biased region" description="Basic and acidic residues" evidence="13">
    <location>
        <begin position="1150"/>
        <end position="1160"/>
    </location>
</feature>
<keyword evidence="10" id="KW-0804">Transcription</keyword>
<dbReference type="SMART" id="SM00349">
    <property type="entry name" value="KRAB"/>
    <property type="match status" value="1"/>
</dbReference>
<evidence type="ECO:0000256" key="6">
    <source>
        <dbReference type="ARBA" id="ARBA00022771"/>
    </source>
</evidence>
<dbReference type="FunFam" id="3.30.160.60:FF:000478">
    <property type="entry name" value="Zinc finger protein 133"/>
    <property type="match status" value="1"/>
</dbReference>
<dbReference type="CDD" id="cd07765">
    <property type="entry name" value="KRAB_A-box"/>
    <property type="match status" value="1"/>
</dbReference>
<feature type="region of interest" description="Disordered" evidence="13">
    <location>
        <begin position="973"/>
        <end position="1004"/>
    </location>
</feature>
<feature type="compositionally biased region" description="Basic residues" evidence="13">
    <location>
        <begin position="1308"/>
        <end position="1323"/>
    </location>
</feature>
<organism evidence="17 18">
    <name type="scientific">Geotrypetes seraphini</name>
    <name type="common">Gaboon caecilian</name>
    <name type="synonym">Caecilia seraphini</name>
    <dbReference type="NCBI Taxonomy" id="260995"/>
    <lineage>
        <taxon>Eukaryota</taxon>
        <taxon>Metazoa</taxon>
        <taxon>Chordata</taxon>
        <taxon>Craniata</taxon>
        <taxon>Vertebrata</taxon>
        <taxon>Euteleostomi</taxon>
        <taxon>Amphibia</taxon>
        <taxon>Gymnophiona</taxon>
        <taxon>Geotrypetes</taxon>
    </lineage>
</organism>
<dbReference type="FunFam" id="3.30.160.60:FF:000012">
    <property type="entry name" value="RB-associated KRAB zinc finger protein-like"/>
    <property type="match status" value="1"/>
</dbReference>
<dbReference type="InterPro" id="IPR003655">
    <property type="entry name" value="aKRAB"/>
</dbReference>
<evidence type="ECO:0000256" key="3">
    <source>
        <dbReference type="ARBA" id="ARBA00006991"/>
    </source>
</evidence>
<feature type="domain" description="C2H2-type" evidence="14">
    <location>
        <begin position="1100"/>
        <end position="1127"/>
    </location>
</feature>
<feature type="domain" description="C2H2-type" evidence="14">
    <location>
        <begin position="586"/>
        <end position="613"/>
    </location>
</feature>
<evidence type="ECO:0000256" key="9">
    <source>
        <dbReference type="ARBA" id="ARBA00023125"/>
    </source>
</evidence>
<dbReference type="GO" id="GO:0031981">
    <property type="term" value="C:nuclear lumen"/>
    <property type="evidence" value="ECO:0007669"/>
    <property type="project" value="UniProtKB-ARBA"/>
</dbReference>
<feature type="domain" description="C2H2-type" evidence="14">
    <location>
        <begin position="1415"/>
        <end position="1443"/>
    </location>
</feature>
<feature type="region of interest" description="Disordered" evidence="13">
    <location>
        <begin position="1015"/>
        <end position="1034"/>
    </location>
</feature>
<dbReference type="InterPro" id="IPR001909">
    <property type="entry name" value="KRAB"/>
</dbReference>
<keyword evidence="4" id="KW-0479">Metal-binding</keyword>
<feature type="compositionally biased region" description="Polar residues" evidence="13">
    <location>
        <begin position="1495"/>
        <end position="1507"/>
    </location>
</feature>
<evidence type="ECO:0000313" key="18">
    <source>
        <dbReference type="RefSeq" id="XP_033819156.1"/>
    </source>
</evidence>
<gene>
    <name evidence="18" type="primary">LOC117369164</name>
</gene>
<dbReference type="SMART" id="SM00355">
    <property type="entry name" value="ZnF_C2H2"/>
    <property type="match status" value="20"/>
</dbReference>
<evidence type="ECO:0000259" key="14">
    <source>
        <dbReference type="PROSITE" id="PS50157"/>
    </source>
</evidence>
<feature type="compositionally biased region" description="Basic and acidic residues" evidence="13">
    <location>
        <begin position="1326"/>
        <end position="1343"/>
    </location>
</feature>
<feature type="region of interest" description="Disordered" evidence="13">
    <location>
        <begin position="797"/>
        <end position="824"/>
    </location>
</feature>
<dbReference type="InParanoid" id="A0A6P8SYC2"/>
<dbReference type="GO" id="GO:0006355">
    <property type="term" value="P:regulation of DNA-templated transcription"/>
    <property type="evidence" value="ECO:0007669"/>
    <property type="project" value="InterPro"/>
</dbReference>
<dbReference type="GO" id="GO:0003677">
    <property type="term" value="F:DNA binding"/>
    <property type="evidence" value="ECO:0007669"/>
    <property type="project" value="UniProtKB-KW"/>
</dbReference>
<feature type="domain" description="C2H2-type" evidence="14">
    <location>
        <begin position="394"/>
        <end position="421"/>
    </location>
</feature>
<keyword evidence="17" id="KW-1185">Reference proteome</keyword>
<dbReference type="FunFam" id="3.30.160.60:FF:000508">
    <property type="entry name" value="Myeloid zinc finger 1"/>
    <property type="match status" value="3"/>
</dbReference>
<dbReference type="GO" id="GO:0008270">
    <property type="term" value="F:zinc ion binding"/>
    <property type="evidence" value="ECO:0007669"/>
    <property type="project" value="UniProtKB-KW"/>
</dbReference>
<evidence type="ECO:0000256" key="10">
    <source>
        <dbReference type="ARBA" id="ARBA00023163"/>
    </source>
</evidence>
<feature type="domain" description="C2H2-type" evidence="14">
    <location>
        <begin position="288"/>
        <end position="315"/>
    </location>
</feature>
<dbReference type="GO" id="GO:0032502">
    <property type="term" value="P:developmental process"/>
    <property type="evidence" value="ECO:0007669"/>
    <property type="project" value="UniProtKB-ARBA"/>
</dbReference>
<evidence type="ECO:0000256" key="4">
    <source>
        <dbReference type="ARBA" id="ARBA00022723"/>
    </source>
</evidence>
<feature type="domain" description="C2H2-type" evidence="14">
    <location>
        <begin position="530"/>
        <end position="557"/>
    </location>
</feature>
<dbReference type="FunFam" id="3.30.160.60:FF:001049">
    <property type="entry name" value="zinc finger protein 319"/>
    <property type="match status" value="1"/>
</dbReference>
<reference evidence="18" key="1">
    <citation type="submission" date="2025-08" db="UniProtKB">
        <authorList>
            <consortium name="RefSeq"/>
        </authorList>
    </citation>
    <scope>IDENTIFICATION</scope>
</reference>
<accession>A0A6P8SYC2</accession>
<proteinExistence type="inferred from homology"/>
<dbReference type="FunFam" id="3.30.160.60:FF:000001">
    <property type="entry name" value="Zinc finger protein 1 homolog"/>
    <property type="match status" value="1"/>
</dbReference>
<dbReference type="Gene3D" id="6.10.140.140">
    <property type="match status" value="1"/>
</dbReference>
<feature type="domain" description="C2H2-type" evidence="14">
    <location>
        <begin position="1072"/>
        <end position="1099"/>
    </location>
</feature>
<evidence type="ECO:0000256" key="1">
    <source>
        <dbReference type="ARBA" id="ARBA00003767"/>
    </source>
</evidence>
<dbReference type="FunFam" id="3.30.160.60:FF:000663">
    <property type="entry name" value="Zinc finger protein 45"/>
    <property type="match status" value="1"/>
</dbReference>
<dbReference type="Proteomes" id="UP000515159">
    <property type="component" value="Chromosome 11"/>
</dbReference>
<evidence type="ECO:0000256" key="11">
    <source>
        <dbReference type="ARBA" id="ARBA00023242"/>
    </source>
</evidence>
<dbReference type="Pfam" id="PF01352">
    <property type="entry name" value="KRAB"/>
    <property type="match status" value="1"/>
</dbReference>